<proteinExistence type="predicted"/>
<evidence type="ECO:0000313" key="4">
    <source>
        <dbReference type="Proteomes" id="UP001549099"/>
    </source>
</evidence>
<feature type="transmembrane region" description="Helical" evidence="2">
    <location>
        <begin position="20"/>
        <end position="40"/>
    </location>
</feature>
<keyword evidence="2" id="KW-0472">Membrane</keyword>
<feature type="coiled-coil region" evidence="1">
    <location>
        <begin position="37"/>
        <end position="64"/>
    </location>
</feature>
<dbReference type="Proteomes" id="UP001549099">
    <property type="component" value="Unassembled WGS sequence"/>
</dbReference>
<keyword evidence="2" id="KW-0812">Transmembrane</keyword>
<evidence type="ECO:0000256" key="2">
    <source>
        <dbReference type="SAM" id="Phobius"/>
    </source>
</evidence>
<keyword evidence="2" id="KW-1133">Transmembrane helix</keyword>
<dbReference type="RefSeq" id="WP_354199426.1">
    <property type="nucleotide sequence ID" value="NZ_JBEPLW010000040.1"/>
</dbReference>
<gene>
    <name evidence="3" type="ORF">ABID49_002866</name>
</gene>
<organism evidence="3 4">
    <name type="scientific">Bhargavaea ullalensis</name>
    <dbReference type="NCBI Taxonomy" id="1265685"/>
    <lineage>
        <taxon>Bacteria</taxon>
        <taxon>Bacillati</taxon>
        <taxon>Bacillota</taxon>
        <taxon>Bacilli</taxon>
        <taxon>Bacillales</taxon>
        <taxon>Caryophanaceae</taxon>
        <taxon>Bhargavaea</taxon>
    </lineage>
</organism>
<keyword evidence="4" id="KW-1185">Reference proteome</keyword>
<dbReference type="EMBL" id="JBEPLW010000040">
    <property type="protein sequence ID" value="MET3576934.1"/>
    <property type="molecule type" value="Genomic_DNA"/>
</dbReference>
<sequence length="77" mass="9269">MEMVLLMPFLYFPEDKTLYIPAVLTLLLFMALGFVFFQWIRKKSRQEEERVRELEQRILSERNAKGAVQKVDKNDFL</sequence>
<keyword evidence="1" id="KW-0175">Coiled coil</keyword>
<accession>A0ABV2GF72</accession>
<reference evidence="3 4" key="1">
    <citation type="submission" date="2024-06" db="EMBL/GenBank/DDBJ databases">
        <title>Genomic Encyclopedia of Type Strains, Phase IV (KMG-IV): sequencing the most valuable type-strain genomes for metagenomic binning, comparative biology and taxonomic classification.</title>
        <authorList>
            <person name="Goeker M."/>
        </authorList>
    </citation>
    <scope>NUCLEOTIDE SEQUENCE [LARGE SCALE GENOMIC DNA]</scope>
    <source>
        <strain evidence="3 4">DSM 26128</strain>
    </source>
</reference>
<protein>
    <submittedName>
        <fullName evidence="3">Membrane protein</fullName>
    </submittedName>
</protein>
<name>A0ABV2GF72_9BACL</name>
<comment type="caution">
    <text evidence="3">The sequence shown here is derived from an EMBL/GenBank/DDBJ whole genome shotgun (WGS) entry which is preliminary data.</text>
</comment>
<evidence type="ECO:0000313" key="3">
    <source>
        <dbReference type="EMBL" id="MET3576934.1"/>
    </source>
</evidence>
<evidence type="ECO:0000256" key="1">
    <source>
        <dbReference type="SAM" id="Coils"/>
    </source>
</evidence>